<feature type="region of interest" description="Disordered" evidence="1">
    <location>
        <begin position="310"/>
        <end position="354"/>
    </location>
</feature>
<protein>
    <submittedName>
        <fullName evidence="3">Variant erythrocyte surface antigen-1 family protein</fullName>
    </submittedName>
</protein>
<dbReference type="Proteomes" id="UP001497744">
    <property type="component" value="Unassembled WGS sequence"/>
</dbReference>
<gene>
    <name evidence="3" type="ORF">BcabD6B2_29080</name>
</gene>
<keyword evidence="2" id="KW-1133">Transmembrane helix</keyword>
<dbReference type="GeneID" id="94194954"/>
<name>A0AAV4LU49_BABCB</name>
<keyword evidence="2" id="KW-0472">Membrane</keyword>
<keyword evidence="4" id="KW-1185">Reference proteome</keyword>
<reference evidence="3 4" key="1">
    <citation type="submission" date="2021-06" db="EMBL/GenBank/DDBJ databases">
        <title>Genome sequence of Babesia caballi.</title>
        <authorList>
            <person name="Yamagishi J."/>
            <person name="Kidaka T."/>
            <person name="Ochi A."/>
        </authorList>
    </citation>
    <scope>NUCLEOTIDE SEQUENCE [LARGE SCALE GENOMIC DNA]</scope>
    <source>
        <strain evidence="3">USDA-D6B2</strain>
    </source>
</reference>
<evidence type="ECO:0000256" key="2">
    <source>
        <dbReference type="SAM" id="Phobius"/>
    </source>
</evidence>
<evidence type="ECO:0000313" key="4">
    <source>
        <dbReference type="Proteomes" id="UP001497744"/>
    </source>
</evidence>
<evidence type="ECO:0000313" key="3">
    <source>
        <dbReference type="EMBL" id="GIX63473.1"/>
    </source>
</evidence>
<dbReference type="RefSeq" id="XP_067715542.1">
    <property type="nucleotide sequence ID" value="XM_067859441.1"/>
</dbReference>
<dbReference type="AlphaFoldDB" id="A0AAV4LU49"/>
<accession>A0AAV4LU49</accession>
<sequence>MGETKNSLTEWPENLKEIIDWFLRVGGKDKGSLGYGKGKELQKAVEALGGFSKEASGLGNFHLEGLFGYVTNGLMEFIGYDGAWTVTGKGIGRNGNSPYTSSYGDQAQWNGDLNKPGTTNANKAALIFLGTMPIVYLVMSYIYWRCSSRLNGHWKDSFLSGVNGVYLYRFLSAMGYSSDKLNININGEIVMTNVAEKLDELSKTSDSASPKDYRAFLQKLEENAPTLPINHPLCSLHILATKYFNSQSQLAPAKQIIKTINRFKEKLIEHSIREESSYFSSSDSGDYDDLKEPIINLLSQVAQFKPDDTHNKLGEGVNQAAGQAGKEGEKIGRGVHHGANQGGASSAQPSPAGPVAGAVTTLSLGGGAAAAYLFNIGGAKTLVNGILRIG</sequence>
<comment type="caution">
    <text evidence="3">The sequence shown here is derived from an EMBL/GenBank/DDBJ whole genome shotgun (WGS) entry which is preliminary data.</text>
</comment>
<organism evidence="3 4">
    <name type="scientific">Babesia caballi</name>
    <dbReference type="NCBI Taxonomy" id="5871"/>
    <lineage>
        <taxon>Eukaryota</taxon>
        <taxon>Sar</taxon>
        <taxon>Alveolata</taxon>
        <taxon>Apicomplexa</taxon>
        <taxon>Aconoidasida</taxon>
        <taxon>Piroplasmida</taxon>
        <taxon>Babesiidae</taxon>
        <taxon>Babesia</taxon>
    </lineage>
</organism>
<dbReference type="EMBL" id="BPLF01000002">
    <property type="protein sequence ID" value="GIX63473.1"/>
    <property type="molecule type" value="Genomic_DNA"/>
</dbReference>
<feature type="transmembrane region" description="Helical" evidence="2">
    <location>
        <begin position="124"/>
        <end position="144"/>
    </location>
</feature>
<keyword evidence="2" id="KW-0812">Transmembrane</keyword>
<proteinExistence type="predicted"/>
<evidence type="ECO:0000256" key="1">
    <source>
        <dbReference type="SAM" id="MobiDB-lite"/>
    </source>
</evidence>